<evidence type="ECO:0008006" key="3">
    <source>
        <dbReference type="Google" id="ProtNLM"/>
    </source>
</evidence>
<name>A0A4Z1FC89_9HELO</name>
<dbReference type="EMBL" id="PQXI01000241">
    <property type="protein sequence ID" value="TGO21088.1"/>
    <property type="molecule type" value="Genomic_DNA"/>
</dbReference>
<comment type="caution">
    <text evidence="1">The sequence shown here is derived from an EMBL/GenBank/DDBJ whole genome shotgun (WGS) entry which is preliminary data.</text>
</comment>
<proteinExistence type="predicted"/>
<sequence length="403" mass="45565">MNPLLPTIESPIIDLELQQLWNEAQEEFLTFLKDDSGIKDELSYFKNLIMKQNDLTGVVTLKSVLDNSAVADKILKRQELFTEPQSRISDKVTYVEGDLKAKKDKKIISDRVEKIAKLLSIPEGAAKANIASEELKNIRKQFPEDAFKWLSAAYEYNEWLGLSDYACASPFRRLLNVYGEVKTGKSCLVASIEEDLNRMSTKSSSNNDMVYALKSMALQLATQSKTFAAALSQLKEKDLRITDTRESFLEFLREQRRSFASEGSLQILILVTGSHGANFGHNPLDFVINLARSNTALGEATLQALTTALTTAENEIHRVDLLVYQSLLIAGRDETNIEHLQYALICWKNCGRISQVLALKPGAYDYERNIFTLQSRLLAHFRLAIKTRQDNPRSQHEQQLLDP</sequence>
<evidence type="ECO:0000313" key="1">
    <source>
        <dbReference type="EMBL" id="TGO21088.1"/>
    </source>
</evidence>
<protein>
    <recommendedName>
        <fullName evidence="3">Fungal STAND N-terminal Goodbye domain-containing protein</fullName>
    </recommendedName>
</protein>
<dbReference type="AlphaFoldDB" id="A0A4Z1FC89"/>
<gene>
    <name evidence="1" type="ORF">BPAE_0242g00040</name>
</gene>
<reference evidence="1 2" key="1">
    <citation type="submission" date="2017-12" db="EMBL/GenBank/DDBJ databases">
        <title>Comparative genomics of Botrytis spp.</title>
        <authorList>
            <person name="Valero-Jimenez C.A."/>
            <person name="Tapia P."/>
            <person name="Veloso J."/>
            <person name="Silva-Moreno E."/>
            <person name="Staats M."/>
            <person name="Valdes J.H."/>
            <person name="Van Kan J.A.L."/>
        </authorList>
    </citation>
    <scope>NUCLEOTIDE SEQUENCE [LARGE SCALE GENOMIC DNA]</scope>
    <source>
        <strain evidence="1 2">Bp0003</strain>
    </source>
</reference>
<accession>A0A4Z1FC89</accession>
<dbReference type="Proteomes" id="UP000297910">
    <property type="component" value="Unassembled WGS sequence"/>
</dbReference>
<evidence type="ECO:0000313" key="2">
    <source>
        <dbReference type="Proteomes" id="UP000297910"/>
    </source>
</evidence>
<keyword evidence="2" id="KW-1185">Reference proteome</keyword>
<organism evidence="1 2">
    <name type="scientific">Botrytis paeoniae</name>
    <dbReference type="NCBI Taxonomy" id="278948"/>
    <lineage>
        <taxon>Eukaryota</taxon>
        <taxon>Fungi</taxon>
        <taxon>Dikarya</taxon>
        <taxon>Ascomycota</taxon>
        <taxon>Pezizomycotina</taxon>
        <taxon>Leotiomycetes</taxon>
        <taxon>Helotiales</taxon>
        <taxon>Sclerotiniaceae</taxon>
        <taxon>Botrytis</taxon>
    </lineage>
</organism>